<dbReference type="RefSeq" id="WP_202666621.1">
    <property type="nucleotide sequence ID" value="NZ_JAENMR010000028.1"/>
</dbReference>
<name>A0AAP2F372_LELAM</name>
<keyword evidence="1" id="KW-1188">Viral release from host cell</keyword>
<proteinExistence type="predicted"/>
<dbReference type="EMBL" id="JAENMS010000028">
    <property type="protein sequence ID" value="MBL5937244.1"/>
    <property type="molecule type" value="Genomic_DNA"/>
</dbReference>
<feature type="transmembrane region" description="Helical" evidence="2">
    <location>
        <begin position="412"/>
        <end position="431"/>
    </location>
</feature>
<dbReference type="PANTHER" id="PTHR37813:SF1">
    <property type="entry name" value="FELS-2 PROPHAGE PROTEIN"/>
    <property type="match status" value="1"/>
</dbReference>
<dbReference type="Proteomes" id="UP000653275">
    <property type="component" value="Unassembled WGS sequence"/>
</dbReference>
<feature type="transmembrane region" description="Helical" evidence="2">
    <location>
        <begin position="341"/>
        <end position="359"/>
    </location>
</feature>
<gene>
    <name evidence="4" type="ORF">I7V27_22780</name>
</gene>
<keyword evidence="2" id="KW-0812">Transmembrane</keyword>
<feature type="transmembrane region" description="Helical" evidence="2">
    <location>
        <begin position="463"/>
        <end position="481"/>
    </location>
</feature>
<dbReference type="AlphaFoldDB" id="A0AAP2F372"/>
<sequence length="530" mass="56110">MARELDFILSLVDNVTRPLRAVQGGVTSFANSSQQAFRRIGVGSVALWGVGQAMGGLLEPARDMNRALGEVKSLGVDTKSLGMLRDESLKFSMQYGESAQDFVRSSYDIQSAIAGLTGKELATFTTASNVLAKATKSDAATITNYVGTMYGIFQDQANAMGNGAWVDQLAGQTATAVQMFKTTGSEMSGGFTALGASAKSAGAGIAEQMAVLGTLQATMSGSEAGTKYKAFLAGVGGAQKTLGLNFTDSQGKMLGVVQILEKIRGKYGDLSKVADSDTLKKAFGSDEAVAMIKLMVGNIDGLKTSINAIGDVKGLDHARVMAESMIDPFDRLNKYFEAMKIIIGSTLLPILFPFMGAIADTGATMVRWQNLFPGLTRAVGLLAAGLLFFAAAGAIANITMGISKFIWIGLKGIWAASTAVLKSYTVAVWLWNAALKAARIVTFALSISTFTLGTAVNSVLWPVLLFIAVLAALAVGAWYLYKHWDEVKASIADSQAFQALMGVIDTVSGYFSQAWESIANGWKWLTDQFS</sequence>
<protein>
    <submittedName>
        <fullName evidence="4">Phage tail tape measure protein</fullName>
    </submittedName>
</protein>
<evidence type="ECO:0000259" key="3">
    <source>
        <dbReference type="Pfam" id="PF10145"/>
    </source>
</evidence>
<keyword evidence="2" id="KW-0472">Membrane</keyword>
<keyword evidence="2" id="KW-1133">Transmembrane helix</keyword>
<evidence type="ECO:0000256" key="2">
    <source>
        <dbReference type="SAM" id="Phobius"/>
    </source>
</evidence>
<feature type="domain" description="Phage tail tape measure protein" evidence="3">
    <location>
        <begin position="85"/>
        <end position="284"/>
    </location>
</feature>
<dbReference type="Pfam" id="PF10145">
    <property type="entry name" value="PhageMin_Tail"/>
    <property type="match status" value="1"/>
</dbReference>
<evidence type="ECO:0000313" key="5">
    <source>
        <dbReference type="Proteomes" id="UP000653275"/>
    </source>
</evidence>
<reference evidence="4" key="1">
    <citation type="submission" date="2020-12" db="EMBL/GenBank/DDBJ databases">
        <title>Draft genome sequence of Enterobacter spp., Lelliottia spp. and Serratia spp. isolated from drinking water reservoirs and lakes.</title>
        <authorList>
            <person name="Reitter C."/>
            <person name="Neuhaus K."/>
            <person name="Huegler M."/>
        </authorList>
    </citation>
    <scope>NUCLEOTIDE SEQUENCE</scope>
    <source>
        <strain evidence="4">TZW15</strain>
    </source>
</reference>
<comment type="caution">
    <text evidence="4">The sequence shown here is derived from an EMBL/GenBank/DDBJ whole genome shotgun (WGS) entry which is preliminary data.</text>
</comment>
<feature type="transmembrane region" description="Helical" evidence="2">
    <location>
        <begin position="379"/>
        <end position="400"/>
    </location>
</feature>
<dbReference type="PANTHER" id="PTHR37813">
    <property type="entry name" value="FELS-2 PROPHAGE PROTEIN"/>
    <property type="match status" value="1"/>
</dbReference>
<feature type="non-terminal residue" evidence="4">
    <location>
        <position position="530"/>
    </location>
</feature>
<evidence type="ECO:0000256" key="1">
    <source>
        <dbReference type="ARBA" id="ARBA00022612"/>
    </source>
</evidence>
<accession>A0AAP2F372</accession>
<organism evidence="4 5">
    <name type="scientific">Lelliottia amnigena</name>
    <name type="common">Enterobacter amnigenus</name>
    <dbReference type="NCBI Taxonomy" id="61646"/>
    <lineage>
        <taxon>Bacteria</taxon>
        <taxon>Pseudomonadati</taxon>
        <taxon>Pseudomonadota</taxon>
        <taxon>Gammaproteobacteria</taxon>
        <taxon>Enterobacterales</taxon>
        <taxon>Enterobacteriaceae</taxon>
        <taxon>Lelliottia</taxon>
    </lineage>
</organism>
<evidence type="ECO:0000313" key="4">
    <source>
        <dbReference type="EMBL" id="MBL5937244.1"/>
    </source>
</evidence>
<dbReference type="InterPro" id="IPR010090">
    <property type="entry name" value="Phage_tape_meas"/>
</dbReference>